<comment type="cofactor">
    <cofactor evidence="1">
        <name>heme</name>
        <dbReference type="ChEBI" id="CHEBI:30413"/>
    </cofactor>
</comment>
<dbReference type="InterPro" id="IPR036396">
    <property type="entry name" value="Cyt_P450_sf"/>
</dbReference>
<evidence type="ECO:0000256" key="3">
    <source>
        <dbReference type="ARBA" id="ARBA00004406"/>
    </source>
</evidence>
<evidence type="ECO:0000313" key="15">
    <source>
        <dbReference type="Proteomes" id="UP001162162"/>
    </source>
</evidence>
<comment type="subcellular location">
    <subcellularLocation>
        <location evidence="3">Endoplasmic reticulum membrane</location>
        <topology evidence="3">Peripheral membrane protein</topology>
    </subcellularLocation>
    <subcellularLocation>
        <location evidence="2">Microsome membrane</location>
        <topology evidence="2">Peripheral membrane protein</topology>
    </subcellularLocation>
</comment>
<keyword evidence="8" id="KW-0492">Microsome</keyword>
<evidence type="ECO:0000256" key="5">
    <source>
        <dbReference type="ARBA" id="ARBA00022617"/>
    </source>
</evidence>
<evidence type="ECO:0000256" key="11">
    <source>
        <dbReference type="ARBA" id="ARBA00023033"/>
    </source>
</evidence>
<evidence type="ECO:0000256" key="13">
    <source>
        <dbReference type="SAM" id="MobiDB-lite"/>
    </source>
</evidence>
<dbReference type="Gene3D" id="1.10.630.10">
    <property type="entry name" value="Cytochrome P450"/>
    <property type="match status" value="1"/>
</dbReference>
<dbReference type="AlphaFoldDB" id="A0AAV8XDH6"/>
<dbReference type="GO" id="GO:0005506">
    <property type="term" value="F:iron ion binding"/>
    <property type="evidence" value="ECO:0007669"/>
    <property type="project" value="InterPro"/>
</dbReference>
<reference evidence="14" key="1">
    <citation type="journal article" date="2023" name="Insect Mol. Biol.">
        <title>Genome sequencing provides insights into the evolution of gene families encoding plant cell wall-degrading enzymes in longhorned beetles.</title>
        <authorList>
            <person name="Shin N.R."/>
            <person name="Okamura Y."/>
            <person name="Kirsch R."/>
            <person name="Pauchet Y."/>
        </authorList>
    </citation>
    <scope>NUCLEOTIDE SEQUENCE</scope>
    <source>
        <strain evidence="14">AMC_N1</strain>
    </source>
</reference>
<protein>
    <recommendedName>
        <fullName evidence="16">Cytochrome P450</fullName>
    </recommendedName>
</protein>
<evidence type="ECO:0000313" key="14">
    <source>
        <dbReference type="EMBL" id="KAJ8936060.1"/>
    </source>
</evidence>
<evidence type="ECO:0000256" key="4">
    <source>
        <dbReference type="ARBA" id="ARBA00010617"/>
    </source>
</evidence>
<evidence type="ECO:0000256" key="2">
    <source>
        <dbReference type="ARBA" id="ARBA00004174"/>
    </source>
</evidence>
<organism evidence="14 15">
    <name type="scientific">Aromia moschata</name>
    <dbReference type="NCBI Taxonomy" id="1265417"/>
    <lineage>
        <taxon>Eukaryota</taxon>
        <taxon>Metazoa</taxon>
        <taxon>Ecdysozoa</taxon>
        <taxon>Arthropoda</taxon>
        <taxon>Hexapoda</taxon>
        <taxon>Insecta</taxon>
        <taxon>Pterygota</taxon>
        <taxon>Neoptera</taxon>
        <taxon>Endopterygota</taxon>
        <taxon>Coleoptera</taxon>
        <taxon>Polyphaga</taxon>
        <taxon>Cucujiformia</taxon>
        <taxon>Chrysomeloidea</taxon>
        <taxon>Cerambycidae</taxon>
        <taxon>Cerambycinae</taxon>
        <taxon>Callichromatini</taxon>
        <taxon>Aromia</taxon>
    </lineage>
</organism>
<gene>
    <name evidence="14" type="ORF">NQ318_004961</name>
</gene>
<evidence type="ECO:0000256" key="9">
    <source>
        <dbReference type="ARBA" id="ARBA00023002"/>
    </source>
</evidence>
<keyword evidence="5" id="KW-0349">Heme</keyword>
<dbReference type="PANTHER" id="PTHR24292:SF100">
    <property type="entry name" value="CYTOCHROME P450 6A16, ISOFORM B-RELATED"/>
    <property type="match status" value="1"/>
</dbReference>
<dbReference type="GO" id="GO:0020037">
    <property type="term" value="F:heme binding"/>
    <property type="evidence" value="ECO:0007669"/>
    <property type="project" value="InterPro"/>
</dbReference>
<keyword evidence="9" id="KW-0560">Oxidoreductase</keyword>
<evidence type="ECO:0000256" key="10">
    <source>
        <dbReference type="ARBA" id="ARBA00023004"/>
    </source>
</evidence>
<dbReference type="GO" id="GO:0005789">
    <property type="term" value="C:endoplasmic reticulum membrane"/>
    <property type="evidence" value="ECO:0007669"/>
    <property type="project" value="UniProtKB-SubCell"/>
</dbReference>
<evidence type="ECO:0000256" key="1">
    <source>
        <dbReference type="ARBA" id="ARBA00001971"/>
    </source>
</evidence>
<evidence type="ECO:0000256" key="12">
    <source>
        <dbReference type="ARBA" id="ARBA00023136"/>
    </source>
</evidence>
<evidence type="ECO:0000256" key="8">
    <source>
        <dbReference type="ARBA" id="ARBA00022848"/>
    </source>
</evidence>
<dbReference type="EMBL" id="JAPWTK010000791">
    <property type="protein sequence ID" value="KAJ8936060.1"/>
    <property type="molecule type" value="Genomic_DNA"/>
</dbReference>
<feature type="region of interest" description="Disordered" evidence="13">
    <location>
        <begin position="64"/>
        <end position="83"/>
    </location>
</feature>
<dbReference type="GO" id="GO:0016705">
    <property type="term" value="F:oxidoreductase activity, acting on paired donors, with incorporation or reduction of molecular oxygen"/>
    <property type="evidence" value="ECO:0007669"/>
    <property type="project" value="InterPro"/>
</dbReference>
<keyword evidence="10" id="KW-0408">Iron</keyword>
<name>A0AAV8XDH6_9CUCU</name>
<evidence type="ECO:0000256" key="7">
    <source>
        <dbReference type="ARBA" id="ARBA00022824"/>
    </source>
</evidence>
<dbReference type="PANTHER" id="PTHR24292">
    <property type="entry name" value="CYTOCHROME P450"/>
    <property type="match status" value="1"/>
</dbReference>
<comment type="caution">
    <text evidence="14">The sequence shown here is derived from an EMBL/GenBank/DDBJ whole genome shotgun (WGS) entry which is preliminary data.</text>
</comment>
<dbReference type="GO" id="GO:0004497">
    <property type="term" value="F:monooxygenase activity"/>
    <property type="evidence" value="ECO:0007669"/>
    <property type="project" value="UniProtKB-KW"/>
</dbReference>
<keyword evidence="11" id="KW-0503">Monooxygenase</keyword>
<keyword evidence="12" id="KW-0472">Membrane</keyword>
<keyword evidence="15" id="KW-1185">Reference proteome</keyword>
<sequence>MLQENIVTTHMNTPDSAGKKFNSQNMPSITAHYEVDENLVIEKGVVIFIPIRGIHYDEEYYENPDEFDPDRFSEANKKTRHPL</sequence>
<dbReference type="Pfam" id="PF00067">
    <property type="entry name" value="p450"/>
    <property type="match status" value="1"/>
</dbReference>
<accession>A0AAV8XDH6</accession>
<proteinExistence type="inferred from homology"/>
<dbReference type="InterPro" id="IPR050476">
    <property type="entry name" value="Insect_CytP450_Detox"/>
</dbReference>
<keyword evidence="6" id="KW-0479">Metal-binding</keyword>
<evidence type="ECO:0000256" key="6">
    <source>
        <dbReference type="ARBA" id="ARBA00022723"/>
    </source>
</evidence>
<dbReference type="SUPFAM" id="SSF48264">
    <property type="entry name" value="Cytochrome P450"/>
    <property type="match status" value="1"/>
</dbReference>
<comment type="similarity">
    <text evidence="4">Belongs to the cytochrome P450 family.</text>
</comment>
<dbReference type="InterPro" id="IPR001128">
    <property type="entry name" value="Cyt_P450"/>
</dbReference>
<dbReference type="Proteomes" id="UP001162162">
    <property type="component" value="Unassembled WGS sequence"/>
</dbReference>
<evidence type="ECO:0008006" key="16">
    <source>
        <dbReference type="Google" id="ProtNLM"/>
    </source>
</evidence>
<feature type="region of interest" description="Disordered" evidence="13">
    <location>
        <begin position="1"/>
        <end position="23"/>
    </location>
</feature>
<keyword evidence="7" id="KW-0256">Endoplasmic reticulum</keyword>